<feature type="compositionally biased region" description="Pro residues" evidence="1">
    <location>
        <begin position="345"/>
        <end position="374"/>
    </location>
</feature>
<keyword evidence="5" id="KW-1185">Reference proteome</keyword>
<dbReference type="VEuPathDB" id="VectorBase:AEPI002869"/>
<dbReference type="AlphaFoldDB" id="A0A182P7G7"/>
<dbReference type="Pfam" id="PF01607">
    <property type="entry name" value="CBM_14"/>
    <property type="match status" value="1"/>
</dbReference>
<dbReference type="SUPFAM" id="SSF57625">
    <property type="entry name" value="Invertebrate chitin-binding proteins"/>
    <property type="match status" value="4"/>
</dbReference>
<dbReference type="EnsemblMetazoa" id="AEPI002869-RA">
    <property type="protein sequence ID" value="AEPI002869-PA"/>
    <property type="gene ID" value="AEPI002869"/>
</dbReference>
<dbReference type="GO" id="GO:0005576">
    <property type="term" value="C:extracellular region"/>
    <property type="evidence" value="ECO:0007669"/>
    <property type="project" value="InterPro"/>
</dbReference>
<reference evidence="4" key="2">
    <citation type="submission" date="2020-05" db="UniProtKB">
        <authorList>
            <consortium name="EnsemblMetazoa"/>
        </authorList>
    </citation>
    <scope>IDENTIFICATION</scope>
    <source>
        <strain evidence="4">Epiroticus2</strain>
    </source>
</reference>
<evidence type="ECO:0000259" key="3">
    <source>
        <dbReference type="PROSITE" id="PS50940"/>
    </source>
</evidence>
<reference evidence="5" key="1">
    <citation type="submission" date="2013-03" db="EMBL/GenBank/DDBJ databases">
        <title>The Genome Sequence of Anopheles epiroticus epiroticus2.</title>
        <authorList>
            <consortium name="The Broad Institute Genomics Platform"/>
            <person name="Neafsey D.E."/>
            <person name="Howell P."/>
            <person name="Walker B."/>
            <person name="Young S.K."/>
            <person name="Zeng Q."/>
            <person name="Gargeya S."/>
            <person name="Fitzgerald M."/>
            <person name="Haas B."/>
            <person name="Abouelleil A."/>
            <person name="Allen A.W."/>
            <person name="Alvarado L."/>
            <person name="Arachchi H.M."/>
            <person name="Berlin A.M."/>
            <person name="Chapman S.B."/>
            <person name="Gainer-Dewar J."/>
            <person name="Goldberg J."/>
            <person name="Griggs A."/>
            <person name="Gujja S."/>
            <person name="Hansen M."/>
            <person name="Howarth C."/>
            <person name="Imamovic A."/>
            <person name="Ireland A."/>
            <person name="Larimer J."/>
            <person name="McCowan C."/>
            <person name="Murphy C."/>
            <person name="Pearson M."/>
            <person name="Poon T.W."/>
            <person name="Priest M."/>
            <person name="Roberts A."/>
            <person name="Saif S."/>
            <person name="Shea T."/>
            <person name="Sisk P."/>
            <person name="Sykes S."/>
            <person name="Wortman J."/>
            <person name="Nusbaum C."/>
            <person name="Birren B."/>
        </authorList>
    </citation>
    <scope>NUCLEOTIDE SEQUENCE [LARGE SCALE GENOMIC DNA]</scope>
    <source>
        <strain evidence="5">Epiroticus2</strain>
    </source>
</reference>
<organism evidence="4 5">
    <name type="scientific">Anopheles epiroticus</name>
    <dbReference type="NCBI Taxonomy" id="199890"/>
    <lineage>
        <taxon>Eukaryota</taxon>
        <taxon>Metazoa</taxon>
        <taxon>Ecdysozoa</taxon>
        <taxon>Arthropoda</taxon>
        <taxon>Hexapoda</taxon>
        <taxon>Insecta</taxon>
        <taxon>Pterygota</taxon>
        <taxon>Neoptera</taxon>
        <taxon>Endopterygota</taxon>
        <taxon>Diptera</taxon>
        <taxon>Nematocera</taxon>
        <taxon>Culicoidea</taxon>
        <taxon>Culicidae</taxon>
        <taxon>Anophelinae</taxon>
        <taxon>Anopheles</taxon>
    </lineage>
</organism>
<evidence type="ECO:0000256" key="1">
    <source>
        <dbReference type="SAM" id="MobiDB-lite"/>
    </source>
</evidence>
<feature type="chain" id="PRO_5008131012" description="Chitin-binding type-2 domain-containing protein" evidence="2">
    <location>
        <begin position="31"/>
        <end position="959"/>
    </location>
</feature>
<evidence type="ECO:0000256" key="2">
    <source>
        <dbReference type="SAM" id="SignalP"/>
    </source>
</evidence>
<dbReference type="PROSITE" id="PS50940">
    <property type="entry name" value="CHIT_BIND_II"/>
    <property type="match status" value="2"/>
</dbReference>
<accession>A0A182P7G7</accession>
<protein>
    <recommendedName>
        <fullName evidence="3">Chitin-binding type-2 domain-containing protein</fullName>
    </recommendedName>
</protein>
<sequence length="959" mass="104636">MASGGGARWSTLLCGVAGTLLLLLVNGCRADEQQPAYVNLCQPRCWSSDRDARSRWPASANINQYWECLVDGGEWYAQLRTCPATGTWFDAVSQTCAPVATDDPSAVAGAGCRRGAGQQFAEGNELCPEPSCASQELIETLWGYPDPAFFLQCRPVPDGSWRLQLMPCAPGTWFHYRQQVCVIPEVWEACDGSEGDPGGNTTPGITTPEITTPEITTPEITTPEITTPEVTTPEITTPEVTTPEITTPEITTPQLTTTDIGPEDDDVQMPLDPCAGPRCVTQQEINTLWVHPSSNMFYQCRPMMSGWSPQEMPCAPGTLFSFFHQVCVHPWEWSDPCDPDASPSPGTPSPGTPSPGTPAPPTPSPPVTDGPPSSPTTDSGGPPSFIDCLVPNCALLQDEVLRHPSNDGPQYYYRCVFWLQAVWIPFQDVCPAGQYFDFLSQSCVDPAEWTDVCPAIPVTTTRPSTVPPAPTAVPPPVPLPVICGSPRCTTPSERSILWPSTVADLYYRCEWVERLFQYVPVPTRCENFFFFDFQRQECVIPLDWIDICPIFPTLPPPACPDCCPTCPPPSDPVPEMPVPIICGFPRCDTTQERAFLWPASTPNEYYRCVDNGSGWVQATLQQCAEGLLFQTLEQRCVPADEYDDSICPVYPPIGPTSTVQPDPDTCLENFDPAPIFPVICDLARCSTELERATLWPMNVANAYLSCELQPATGQYEPRQNQCPAGQSFNFFTQCCGPASEIAVCPFYPPALPPGTPPPDAPLCLADALDPSPLIPIECDVPRCSTPLERSTLWPSAATQTYYRCVEQSAGLFEPIAQTCAGDARFNFFLQCCSADELPADVCGLLLEELPAPDTLPLPIVCDQPRCETEQERAFFWPAADRKLLYACEPQPGNATFSAKLYTCAEGLAFHVWRQDCVPEAECRLNVCPYYNGTSVADGPKGPTTPPAIVGPILTPPNVG</sequence>
<feature type="domain" description="Chitin-binding type-2" evidence="3">
    <location>
        <begin position="584"/>
        <end position="649"/>
    </location>
</feature>
<dbReference type="SMART" id="SM00494">
    <property type="entry name" value="ChtBD2"/>
    <property type="match status" value="9"/>
</dbReference>
<feature type="signal peptide" evidence="2">
    <location>
        <begin position="1"/>
        <end position="30"/>
    </location>
</feature>
<name>A0A182P7G7_9DIPT</name>
<evidence type="ECO:0000313" key="4">
    <source>
        <dbReference type="EnsemblMetazoa" id="AEPI002869-PA"/>
    </source>
</evidence>
<dbReference type="PANTHER" id="PTHR21523">
    <property type="match status" value="1"/>
</dbReference>
<keyword evidence="2" id="KW-0732">Signal</keyword>
<evidence type="ECO:0000313" key="5">
    <source>
        <dbReference type="Proteomes" id="UP000075885"/>
    </source>
</evidence>
<feature type="region of interest" description="Disordered" evidence="1">
    <location>
        <begin position="337"/>
        <end position="381"/>
    </location>
</feature>
<dbReference type="InterPro" id="IPR036508">
    <property type="entry name" value="Chitin-bd_dom_sf"/>
</dbReference>
<proteinExistence type="predicted"/>
<dbReference type="PANTHER" id="PTHR21523:SF47">
    <property type="entry name" value="SALIVARY GLUE PROTEIN SGS-3"/>
    <property type="match status" value="1"/>
</dbReference>
<dbReference type="Proteomes" id="UP000075885">
    <property type="component" value="Unassembled WGS sequence"/>
</dbReference>
<dbReference type="InterPro" id="IPR002557">
    <property type="entry name" value="Chitin-bd_dom"/>
</dbReference>
<feature type="domain" description="Chitin-binding type-2" evidence="3">
    <location>
        <begin position="390"/>
        <end position="455"/>
    </location>
</feature>
<dbReference type="GO" id="GO:0008061">
    <property type="term" value="F:chitin binding"/>
    <property type="evidence" value="ECO:0007669"/>
    <property type="project" value="InterPro"/>
</dbReference>